<keyword evidence="1" id="KW-0472">Membrane</keyword>
<proteinExistence type="predicted"/>
<protein>
    <submittedName>
        <fullName evidence="2">Uncharacterized protein</fullName>
    </submittedName>
</protein>
<evidence type="ECO:0000256" key="1">
    <source>
        <dbReference type="SAM" id="Phobius"/>
    </source>
</evidence>
<name>A0A1G5BH00_9BACT</name>
<dbReference type="RefSeq" id="WP_092208208.1">
    <property type="nucleotide sequence ID" value="NZ_FMUX01000002.1"/>
</dbReference>
<feature type="transmembrane region" description="Helical" evidence="1">
    <location>
        <begin position="37"/>
        <end position="61"/>
    </location>
</feature>
<sequence length="83" mass="9953">MDIFSNRFEMRWAAIILTMYALIMVPFPWYFNETYVAGFGGVPLFVYAWVLHGIAVLVLIWRFSREALKRPEYRNFEDIQPEK</sequence>
<dbReference type="Proteomes" id="UP000198870">
    <property type="component" value="Unassembled WGS sequence"/>
</dbReference>
<dbReference type="EMBL" id="FMUX01000002">
    <property type="protein sequence ID" value="SCX89473.1"/>
    <property type="molecule type" value="Genomic_DNA"/>
</dbReference>
<feature type="transmembrane region" description="Helical" evidence="1">
    <location>
        <begin position="12"/>
        <end position="31"/>
    </location>
</feature>
<keyword evidence="1" id="KW-0812">Transmembrane</keyword>
<accession>A0A1G5BH00</accession>
<evidence type="ECO:0000313" key="3">
    <source>
        <dbReference type="Proteomes" id="UP000198870"/>
    </source>
</evidence>
<reference evidence="2 3" key="1">
    <citation type="submission" date="2016-10" db="EMBL/GenBank/DDBJ databases">
        <authorList>
            <person name="de Groot N.N."/>
        </authorList>
    </citation>
    <scope>NUCLEOTIDE SEQUENCE [LARGE SCALE GENOMIC DNA]</scope>
    <source>
        <strain evidence="2 3">AA1</strain>
    </source>
</reference>
<keyword evidence="1" id="KW-1133">Transmembrane helix</keyword>
<dbReference type="AlphaFoldDB" id="A0A1G5BH00"/>
<organism evidence="2 3">
    <name type="scientific">Desulfoluna spongiiphila</name>
    <dbReference type="NCBI Taxonomy" id="419481"/>
    <lineage>
        <taxon>Bacteria</taxon>
        <taxon>Pseudomonadati</taxon>
        <taxon>Thermodesulfobacteriota</taxon>
        <taxon>Desulfobacteria</taxon>
        <taxon>Desulfobacterales</taxon>
        <taxon>Desulfolunaceae</taxon>
        <taxon>Desulfoluna</taxon>
    </lineage>
</organism>
<dbReference type="OrthoDB" id="5620at2"/>
<evidence type="ECO:0000313" key="2">
    <source>
        <dbReference type="EMBL" id="SCX89473.1"/>
    </source>
</evidence>
<keyword evidence="3" id="KW-1185">Reference proteome</keyword>
<dbReference type="STRING" id="419481.SAMN05216233_10220"/>
<gene>
    <name evidence="2" type="ORF">SAMN05216233_10220</name>
</gene>